<dbReference type="RefSeq" id="WP_004838984.1">
    <property type="nucleotide sequence ID" value="NZ_CACRSW010000001.1"/>
</dbReference>
<protein>
    <submittedName>
        <fullName evidence="3">Uncharacterized protein</fullName>
    </submittedName>
</protein>
<gene>
    <name evidence="3" type="ORF">AVLFYP127_00168</name>
    <name evidence="2" type="ORF">I6H45_05700</name>
</gene>
<dbReference type="KEGG" id="avg:I6H45_05700"/>
<dbReference type="Proteomes" id="UP000595276">
    <property type="component" value="Chromosome"/>
</dbReference>
<proteinExistence type="predicted"/>
<dbReference type="AlphaFoldDB" id="A0A6N2R2C8"/>
<evidence type="ECO:0000256" key="1">
    <source>
        <dbReference type="SAM" id="Phobius"/>
    </source>
</evidence>
<organism evidence="3">
    <name type="scientific">Anaerococcus vaginalis</name>
    <dbReference type="NCBI Taxonomy" id="33037"/>
    <lineage>
        <taxon>Bacteria</taxon>
        <taxon>Bacillati</taxon>
        <taxon>Bacillota</taxon>
        <taxon>Tissierellia</taxon>
        <taxon>Tissierellales</taxon>
        <taxon>Peptoniphilaceae</taxon>
        <taxon>Anaerococcus</taxon>
    </lineage>
</organism>
<feature type="transmembrane region" description="Helical" evidence="1">
    <location>
        <begin position="97"/>
        <end position="118"/>
    </location>
</feature>
<sequence>MKKIYASQILVIVFGVLVCISTVIPAAEFLGQEINLLKPDDSFGSGIILIGLSLLAILSCLLKKKILTIVFSVLNLAIAILQYQSFEQYMEFATTGFYLMIIASVLLFAGSIFMAIQVPKKNKQEIK</sequence>
<dbReference type="EMBL" id="CACRSW010000001">
    <property type="protein sequence ID" value="VYS74927.1"/>
    <property type="molecule type" value="Genomic_DNA"/>
</dbReference>
<evidence type="ECO:0000313" key="3">
    <source>
        <dbReference type="EMBL" id="VYS74927.1"/>
    </source>
</evidence>
<keyword evidence="1" id="KW-1133">Transmembrane helix</keyword>
<keyword evidence="1" id="KW-0812">Transmembrane</keyword>
<reference evidence="2" key="2">
    <citation type="submission" date="2020-12" db="EMBL/GenBank/DDBJ databases">
        <title>FDA dAtabase for Regulatory Grade micrObial Sequences (FDA-ARGOS): Supporting development and validation of Infectious Disease Dx tests.</title>
        <authorList>
            <person name="Sproer C."/>
            <person name="Gronow S."/>
            <person name="Severitt S."/>
            <person name="Schroder I."/>
            <person name="Tallon L."/>
            <person name="Sadzewicz L."/>
            <person name="Zhao X."/>
            <person name="Boylan J."/>
            <person name="Ott S."/>
            <person name="Bowen H."/>
            <person name="Vavikolanu K."/>
            <person name="Mehta A."/>
            <person name="Aluvathingal J."/>
            <person name="Nadendla S."/>
            <person name="Lowell S."/>
            <person name="Myers T."/>
            <person name="Yan Y."/>
            <person name="Sichtig H."/>
        </authorList>
    </citation>
    <scope>NUCLEOTIDE SEQUENCE [LARGE SCALE GENOMIC DNA]</scope>
    <source>
        <strain evidence="2">FDAARGOS_988</strain>
    </source>
</reference>
<dbReference type="GeneID" id="79022220"/>
<reference evidence="3" key="1">
    <citation type="submission" date="2019-11" db="EMBL/GenBank/DDBJ databases">
        <authorList>
            <person name="Feng L."/>
        </authorList>
    </citation>
    <scope>NUCLEOTIDE SEQUENCE</scope>
    <source>
        <strain evidence="3">AvaginalisLFYP127</strain>
    </source>
</reference>
<keyword evidence="1" id="KW-0472">Membrane</keyword>
<feature type="transmembrane region" description="Helical" evidence="1">
    <location>
        <begin position="66"/>
        <end position="85"/>
    </location>
</feature>
<evidence type="ECO:0000313" key="2">
    <source>
        <dbReference type="EMBL" id="QQB61317.1"/>
    </source>
</evidence>
<feature type="transmembrane region" description="Helical" evidence="1">
    <location>
        <begin position="42"/>
        <end position="61"/>
    </location>
</feature>
<dbReference type="EMBL" id="CP066014">
    <property type="protein sequence ID" value="QQB61317.1"/>
    <property type="molecule type" value="Genomic_DNA"/>
</dbReference>
<name>A0A6N2R2C8_9FIRM</name>
<accession>A0A6N2R2C8</accession>